<accession>A0AA35RZJ0</accession>
<evidence type="ECO:0000313" key="3">
    <source>
        <dbReference type="Proteomes" id="UP001174909"/>
    </source>
</evidence>
<organism evidence="2 3">
    <name type="scientific">Geodia barretti</name>
    <name type="common">Barrett's horny sponge</name>
    <dbReference type="NCBI Taxonomy" id="519541"/>
    <lineage>
        <taxon>Eukaryota</taxon>
        <taxon>Metazoa</taxon>
        <taxon>Porifera</taxon>
        <taxon>Demospongiae</taxon>
        <taxon>Heteroscleromorpha</taxon>
        <taxon>Tetractinellida</taxon>
        <taxon>Astrophorina</taxon>
        <taxon>Geodiidae</taxon>
        <taxon>Geodia</taxon>
    </lineage>
</organism>
<feature type="region of interest" description="Disordered" evidence="1">
    <location>
        <begin position="31"/>
        <end position="60"/>
    </location>
</feature>
<feature type="compositionally biased region" description="Low complexity" evidence="1">
    <location>
        <begin position="42"/>
        <end position="55"/>
    </location>
</feature>
<reference evidence="2" key="1">
    <citation type="submission" date="2023-03" db="EMBL/GenBank/DDBJ databases">
        <authorList>
            <person name="Steffen K."/>
            <person name="Cardenas P."/>
        </authorList>
    </citation>
    <scope>NUCLEOTIDE SEQUENCE</scope>
</reference>
<evidence type="ECO:0000256" key="1">
    <source>
        <dbReference type="SAM" id="MobiDB-lite"/>
    </source>
</evidence>
<feature type="compositionally biased region" description="Low complexity" evidence="1">
    <location>
        <begin position="124"/>
        <end position="134"/>
    </location>
</feature>
<keyword evidence="3" id="KW-1185">Reference proteome</keyword>
<comment type="caution">
    <text evidence="2">The sequence shown here is derived from an EMBL/GenBank/DDBJ whole genome shotgun (WGS) entry which is preliminary data.</text>
</comment>
<feature type="region of interest" description="Disordered" evidence="1">
    <location>
        <begin position="162"/>
        <end position="194"/>
    </location>
</feature>
<protein>
    <submittedName>
        <fullName evidence="2">Uncharacterized protein</fullName>
    </submittedName>
</protein>
<gene>
    <name evidence="2" type="ORF">GBAR_LOCUS12332</name>
</gene>
<feature type="region of interest" description="Disordered" evidence="1">
    <location>
        <begin position="124"/>
        <end position="149"/>
    </location>
</feature>
<dbReference type="EMBL" id="CASHTH010001840">
    <property type="protein sequence ID" value="CAI8020640.1"/>
    <property type="molecule type" value="Genomic_DNA"/>
</dbReference>
<name>A0AA35RZJ0_GEOBA</name>
<dbReference type="Proteomes" id="UP001174909">
    <property type="component" value="Unassembled WGS sequence"/>
</dbReference>
<evidence type="ECO:0000313" key="2">
    <source>
        <dbReference type="EMBL" id="CAI8020640.1"/>
    </source>
</evidence>
<dbReference type="AlphaFoldDB" id="A0AA35RZJ0"/>
<sequence>MSRKSLIREQRLKANLASIARQGALMTAATHGFGAPQPQSPPLALQSQQQFTQHQKSLELPGHSRQQLQLPGQAQHQLELPHGQLEEHGSHPQQIQLNQPWGMEQSHLAQQQLQVWTESQQMLEQQQTELQQESGENNEVPTSPTITSSGSIEISQLQISSPFTLPPATPEGADLSTTAGCIPTESPSFPVHSDSADILSSQEIPHAVFSGNICYFPQTTPQQSLSPNLSTHHRANSATTLNVPLPQIQSHSATYLFPPSLAHSQHPLPSIEHLYSPKPLFQFPHPSARTLPDQLTSLGSIYHSWD</sequence>
<proteinExistence type="predicted"/>